<keyword evidence="2" id="KW-1185">Reference proteome</keyword>
<dbReference type="OrthoDB" id="7745493at2"/>
<dbReference type="RefSeq" id="WP_100162674.1">
    <property type="nucleotide sequence ID" value="NZ_PGTB01000039.1"/>
</dbReference>
<dbReference type="EMBL" id="PGTB01000039">
    <property type="protein sequence ID" value="PJE36541.1"/>
    <property type="molecule type" value="Genomic_DNA"/>
</dbReference>
<evidence type="ECO:0000313" key="2">
    <source>
        <dbReference type="Proteomes" id="UP000231553"/>
    </source>
</evidence>
<gene>
    <name evidence="1" type="ORF">CVM52_11665</name>
</gene>
<organism evidence="1 2">
    <name type="scientific">Pseudooceanicola lipolyticus</name>
    <dbReference type="NCBI Taxonomy" id="2029104"/>
    <lineage>
        <taxon>Bacteria</taxon>
        <taxon>Pseudomonadati</taxon>
        <taxon>Pseudomonadota</taxon>
        <taxon>Alphaproteobacteria</taxon>
        <taxon>Rhodobacterales</taxon>
        <taxon>Paracoccaceae</taxon>
        <taxon>Pseudooceanicola</taxon>
    </lineage>
</organism>
<dbReference type="AlphaFoldDB" id="A0A2M8J188"/>
<protein>
    <submittedName>
        <fullName evidence="1">Uncharacterized protein</fullName>
    </submittedName>
</protein>
<proteinExistence type="predicted"/>
<comment type="caution">
    <text evidence="1">The sequence shown here is derived from an EMBL/GenBank/DDBJ whole genome shotgun (WGS) entry which is preliminary data.</text>
</comment>
<reference evidence="1 2" key="1">
    <citation type="journal article" date="2018" name="Int. J. Syst. Evol. Microbiol.">
        <title>Pseudooceanicola lipolyticus sp. nov., a marine alphaproteobacterium, reclassification of Oceanicola flagellatus as Pseudooceanicola flagellatus comb. nov. and emended description of the genus Pseudooceanicola.</title>
        <authorList>
            <person name="Huang M.-M."/>
            <person name="Guo L.-L."/>
            <person name="Wu Y.-H."/>
            <person name="Lai Q.-L."/>
            <person name="Shao Z.-Z."/>
            <person name="Wang C.-S."/>
            <person name="Wu M."/>
            <person name="Xu X.-W."/>
        </authorList>
    </citation>
    <scope>NUCLEOTIDE SEQUENCE [LARGE SCALE GENOMIC DNA]</scope>
    <source>
        <strain evidence="1 2">157</strain>
    </source>
</reference>
<evidence type="ECO:0000313" key="1">
    <source>
        <dbReference type="EMBL" id="PJE36541.1"/>
    </source>
</evidence>
<dbReference type="Proteomes" id="UP000231553">
    <property type="component" value="Unassembled WGS sequence"/>
</dbReference>
<sequence>MEWNIKEDDIVVIREFEEYPEHLFRASEVFDDCVTGYSITGPLNGVYGEPAYELILKVYPV</sequence>
<accession>A0A2M8J188</accession>
<name>A0A2M8J188_9RHOB</name>